<evidence type="ECO:0000256" key="1">
    <source>
        <dbReference type="ARBA" id="ARBA00023015"/>
    </source>
</evidence>
<evidence type="ECO:0000313" key="6">
    <source>
        <dbReference type="Proteomes" id="UP001174932"/>
    </source>
</evidence>
<dbReference type="EMBL" id="JAUOZU010000015">
    <property type="protein sequence ID" value="MDO6966035.1"/>
    <property type="molecule type" value="Genomic_DNA"/>
</dbReference>
<dbReference type="Gene3D" id="1.10.10.60">
    <property type="entry name" value="Homeodomain-like"/>
    <property type="match status" value="1"/>
</dbReference>
<feature type="domain" description="HTH araC/xylS-type" evidence="4">
    <location>
        <begin position="213"/>
        <end position="315"/>
    </location>
</feature>
<dbReference type="Pfam" id="PF12833">
    <property type="entry name" value="HTH_18"/>
    <property type="match status" value="1"/>
</dbReference>
<evidence type="ECO:0000313" key="5">
    <source>
        <dbReference type="EMBL" id="MDO6966035.1"/>
    </source>
</evidence>
<protein>
    <submittedName>
        <fullName evidence="5">Helix-turn-helix domain-containing protein</fullName>
    </submittedName>
</protein>
<dbReference type="PRINTS" id="PR00032">
    <property type="entry name" value="HTHARAC"/>
</dbReference>
<dbReference type="InterPro" id="IPR035418">
    <property type="entry name" value="AraC-bd_2"/>
</dbReference>
<dbReference type="InterPro" id="IPR050204">
    <property type="entry name" value="AraC_XylS_family_regulators"/>
</dbReference>
<keyword evidence="6" id="KW-1185">Reference proteome</keyword>
<accession>A0ABT8YQQ5</accession>
<dbReference type="Proteomes" id="UP001174932">
    <property type="component" value="Unassembled WGS sequence"/>
</dbReference>
<comment type="caution">
    <text evidence="5">The sequence shown here is derived from an EMBL/GenBank/DDBJ whole genome shotgun (WGS) entry which is preliminary data.</text>
</comment>
<name>A0ABT8YQQ5_9HYPH</name>
<dbReference type="SUPFAM" id="SSF46689">
    <property type="entry name" value="Homeodomain-like"/>
    <property type="match status" value="1"/>
</dbReference>
<proteinExistence type="predicted"/>
<keyword evidence="3" id="KW-0804">Transcription</keyword>
<dbReference type="InterPro" id="IPR009057">
    <property type="entry name" value="Homeodomain-like_sf"/>
</dbReference>
<reference evidence="5" key="1">
    <citation type="journal article" date="2015" name="Int. J. Syst. Evol. Microbiol.">
        <title>Rhizobium alvei sp. nov., isolated from a freshwater river.</title>
        <authorList>
            <person name="Sheu S.Y."/>
            <person name="Huang H.W."/>
            <person name="Young C.C."/>
            <person name="Chen W.M."/>
        </authorList>
    </citation>
    <scope>NUCLEOTIDE SEQUENCE</scope>
    <source>
        <strain evidence="5">TNR-22</strain>
    </source>
</reference>
<dbReference type="Pfam" id="PF14525">
    <property type="entry name" value="AraC_binding_2"/>
    <property type="match status" value="1"/>
</dbReference>
<evidence type="ECO:0000256" key="3">
    <source>
        <dbReference type="ARBA" id="ARBA00023163"/>
    </source>
</evidence>
<dbReference type="SMART" id="SM00342">
    <property type="entry name" value="HTH_ARAC"/>
    <property type="match status" value="1"/>
</dbReference>
<evidence type="ECO:0000256" key="2">
    <source>
        <dbReference type="ARBA" id="ARBA00023125"/>
    </source>
</evidence>
<dbReference type="RefSeq" id="WP_304377967.1">
    <property type="nucleotide sequence ID" value="NZ_JAUOZU010000015.1"/>
</dbReference>
<dbReference type="InterPro" id="IPR018060">
    <property type="entry name" value="HTH_AraC"/>
</dbReference>
<dbReference type="PANTHER" id="PTHR46796">
    <property type="entry name" value="HTH-TYPE TRANSCRIPTIONAL ACTIVATOR RHAS-RELATED"/>
    <property type="match status" value="1"/>
</dbReference>
<dbReference type="PANTHER" id="PTHR46796:SF6">
    <property type="entry name" value="ARAC SUBFAMILY"/>
    <property type="match status" value="1"/>
</dbReference>
<evidence type="ECO:0000259" key="4">
    <source>
        <dbReference type="PROSITE" id="PS01124"/>
    </source>
</evidence>
<gene>
    <name evidence="5" type="ORF">Q4481_18910</name>
</gene>
<keyword evidence="2" id="KW-0238">DNA-binding</keyword>
<dbReference type="PROSITE" id="PS01124">
    <property type="entry name" value="HTH_ARAC_FAMILY_2"/>
    <property type="match status" value="1"/>
</dbReference>
<sequence length="319" mass="35373">MNSACDTVRSSVVEMGEYQPETIDALFTRVELSWPKNAHARFTVARPGDLLLVRSAHSAPNSSSRRLQRHMNDADSRYYFACLPLIGGIRVKHLGRECSLNRGQLGIVAADQEYEIEMSDELEALWLRIPAEVLRSYALSVNDVLWRALDANKGMGLAVQHLASSALSEFNEVSLRGAKLLAQSLVSFVGEMVNAEVHDGAVGLSLHRKKILARACEFIEAHLDDEDLSPQTIANGIGISARYLSDIFSAEGVSPMRWVQKRRLEACRKELELNRKVGSQLICEIAYAAGFTNVSSFNRAFKAQYGRSPSEFMGTKPQN</sequence>
<keyword evidence="1" id="KW-0805">Transcription regulation</keyword>
<organism evidence="5 6">
    <name type="scientific">Rhizobium alvei</name>
    <dbReference type="NCBI Taxonomy" id="1132659"/>
    <lineage>
        <taxon>Bacteria</taxon>
        <taxon>Pseudomonadati</taxon>
        <taxon>Pseudomonadota</taxon>
        <taxon>Alphaproteobacteria</taxon>
        <taxon>Hyphomicrobiales</taxon>
        <taxon>Rhizobiaceae</taxon>
        <taxon>Rhizobium/Agrobacterium group</taxon>
        <taxon>Rhizobium</taxon>
    </lineage>
</organism>
<reference evidence="5" key="2">
    <citation type="submission" date="2023-07" db="EMBL/GenBank/DDBJ databases">
        <authorList>
            <person name="Shen H."/>
        </authorList>
    </citation>
    <scope>NUCLEOTIDE SEQUENCE</scope>
    <source>
        <strain evidence="5">TNR-22</strain>
    </source>
</reference>
<dbReference type="InterPro" id="IPR020449">
    <property type="entry name" value="Tscrpt_reg_AraC-type_HTH"/>
</dbReference>